<feature type="transmembrane region" description="Helical" evidence="10">
    <location>
        <begin position="541"/>
        <end position="562"/>
    </location>
</feature>
<gene>
    <name evidence="12" type="ORF">QGN17_11810</name>
</gene>
<feature type="transmembrane region" description="Helical" evidence="10">
    <location>
        <begin position="462"/>
        <end position="478"/>
    </location>
</feature>
<feature type="transmembrane region" description="Helical" evidence="10">
    <location>
        <begin position="375"/>
        <end position="397"/>
    </location>
</feature>
<dbReference type="InterPro" id="IPR001261">
    <property type="entry name" value="ArgE/DapE_CS"/>
</dbReference>
<keyword evidence="5" id="KW-0926">Vacuole</keyword>
<evidence type="ECO:0000256" key="5">
    <source>
        <dbReference type="ARBA" id="ARBA00022554"/>
    </source>
</evidence>
<accession>A0ABT6N2Z0</accession>
<evidence type="ECO:0000256" key="3">
    <source>
        <dbReference type="ARBA" id="ARBA00010918"/>
    </source>
</evidence>
<evidence type="ECO:0000259" key="11">
    <source>
        <dbReference type="Pfam" id="PF04389"/>
    </source>
</evidence>
<name>A0ABT6N2Z0_9SPHN</name>
<evidence type="ECO:0000256" key="2">
    <source>
        <dbReference type="ARBA" id="ARBA00004128"/>
    </source>
</evidence>
<dbReference type="InterPro" id="IPR007484">
    <property type="entry name" value="Peptidase_M28"/>
</dbReference>
<dbReference type="SUPFAM" id="SSF53187">
    <property type="entry name" value="Zn-dependent exopeptidases"/>
    <property type="match status" value="1"/>
</dbReference>
<comment type="caution">
    <text evidence="12">The sequence shown here is derived from an EMBL/GenBank/DDBJ whole genome shotgun (WGS) entry which is preliminary data.</text>
</comment>
<evidence type="ECO:0000256" key="9">
    <source>
        <dbReference type="ARBA" id="ARBA00031512"/>
    </source>
</evidence>
<dbReference type="PANTHER" id="PTHR12147">
    <property type="entry name" value="METALLOPEPTIDASE M28 FAMILY MEMBER"/>
    <property type="match status" value="1"/>
</dbReference>
<keyword evidence="10" id="KW-0812">Transmembrane</keyword>
<feature type="transmembrane region" description="Helical" evidence="10">
    <location>
        <begin position="597"/>
        <end position="615"/>
    </location>
</feature>
<keyword evidence="6" id="KW-0378">Hydrolase</keyword>
<feature type="domain" description="Peptidase M28" evidence="11">
    <location>
        <begin position="121"/>
        <end position="309"/>
    </location>
</feature>
<evidence type="ECO:0000256" key="8">
    <source>
        <dbReference type="ARBA" id="ARBA00023180"/>
    </source>
</evidence>
<keyword evidence="8" id="KW-0325">Glycoprotein</keyword>
<dbReference type="PROSITE" id="PS00758">
    <property type="entry name" value="ARGE_DAPE_CPG2_1"/>
    <property type="match status" value="1"/>
</dbReference>
<proteinExistence type="inferred from homology"/>
<evidence type="ECO:0000313" key="12">
    <source>
        <dbReference type="EMBL" id="MDH7639416.1"/>
    </source>
</evidence>
<comment type="function">
    <text evidence="1">May be involved in vacuolar sorting and osmoregulation.</text>
</comment>
<comment type="similarity">
    <text evidence="3">Belongs to the peptidase M28 family.</text>
</comment>
<organism evidence="12 13">
    <name type="scientific">Sphingomonas oryzagri</name>
    <dbReference type="NCBI Taxonomy" id="3042314"/>
    <lineage>
        <taxon>Bacteria</taxon>
        <taxon>Pseudomonadati</taxon>
        <taxon>Pseudomonadota</taxon>
        <taxon>Alphaproteobacteria</taxon>
        <taxon>Sphingomonadales</taxon>
        <taxon>Sphingomonadaceae</taxon>
        <taxon>Sphingomonas</taxon>
    </lineage>
</organism>
<feature type="transmembrane region" description="Helical" evidence="10">
    <location>
        <begin position="417"/>
        <end position="433"/>
    </location>
</feature>
<evidence type="ECO:0000256" key="7">
    <source>
        <dbReference type="ARBA" id="ARBA00022989"/>
    </source>
</evidence>
<comment type="subcellular location">
    <subcellularLocation>
        <location evidence="2">Vacuole membrane</location>
        <topology evidence="2">Multi-pass membrane protein</topology>
    </subcellularLocation>
</comment>
<keyword evidence="7 10" id="KW-1133">Transmembrane helix</keyword>
<evidence type="ECO:0000256" key="6">
    <source>
        <dbReference type="ARBA" id="ARBA00022801"/>
    </source>
</evidence>
<evidence type="ECO:0000256" key="1">
    <source>
        <dbReference type="ARBA" id="ARBA00003273"/>
    </source>
</evidence>
<evidence type="ECO:0000256" key="4">
    <source>
        <dbReference type="ARBA" id="ARBA00017435"/>
    </source>
</evidence>
<feature type="transmembrane region" description="Helical" evidence="10">
    <location>
        <begin position="440"/>
        <end position="456"/>
    </location>
</feature>
<dbReference type="PANTHER" id="PTHR12147:SF58">
    <property type="entry name" value="VACUOLAR MEMBRANE PROTEASE"/>
    <property type="match status" value="1"/>
</dbReference>
<reference evidence="12" key="1">
    <citation type="submission" date="2023-04" db="EMBL/GenBank/DDBJ databases">
        <title>Sphingomonas sp. MAHUQ-71 isolated from rice field.</title>
        <authorList>
            <person name="Huq M.A."/>
        </authorList>
    </citation>
    <scope>NUCLEOTIDE SEQUENCE</scope>
    <source>
        <strain evidence="12">MAHUQ-71</strain>
    </source>
</reference>
<evidence type="ECO:0000313" key="13">
    <source>
        <dbReference type="Proteomes" id="UP001160625"/>
    </source>
</evidence>
<dbReference type="Pfam" id="PF04389">
    <property type="entry name" value="Peptidase_M28"/>
    <property type="match status" value="1"/>
</dbReference>
<feature type="transmembrane region" description="Helical" evidence="10">
    <location>
        <begin position="508"/>
        <end position="529"/>
    </location>
</feature>
<keyword evidence="13" id="KW-1185">Reference proteome</keyword>
<dbReference type="RefSeq" id="WP_281044683.1">
    <property type="nucleotide sequence ID" value="NZ_JARYGZ010000001.1"/>
</dbReference>
<dbReference type="EMBL" id="JARYGZ010000001">
    <property type="protein sequence ID" value="MDH7639416.1"/>
    <property type="molecule type" value="Genomic_DNA"/>
</dbReference>
<dbReference type="InterPro" id="IPR045175">
    <property type="entry name" value="M28_fam"/>
</dbReference>
<keyword evidence="10" id="KW-0472">Membrane</keyword>
<dbReference type="Gene3D" id="3.40.630.10">
    <property type="entry name" value="Zn peptidases"/>
    <property type="match status" value="1"/>
</dbReference>
<feature type="transmembrane region" description="Helical" evidence="10">
    <location>
        <begin position="568"/>
        <end position="585"/>
    </location>
</feature>
<evidence type="ECO:0000256" key="10">
    <source>
        <dbReference type="SAM" id="Phobius"/>
    </source>
</evidence>
<dbReference type="Proteomes" id="UP001160625">
    <property type="component" value="Unassembled WGS sequence"/>
</dbReference>
<feature type="transmembrane region" description="Helical" evidence="10">
    <location>
        <begin position="344"/>
        <end position="363"/>
    </location>
</feature>
<protein>
    <recommendedName>
        <fullName evidence="4">Vacuolar membrane protease</fullName>
    </recommendedName>
    <alternativeName>
        <fullName evidence="9">FXNA-related family protease 1</fullName>
    </alternativeName>
</protein>
<sequence>MEPGARQGWSRWSRALALAVAIVLALWIGVRAANPPSVVPATAPPTEFSADRAMGDVRAIAQRPHPASSADILRVRELLADRLHGLGLQTEERRYMIDPKDFQKLHGWNPKASPASEIVDLIGILPGRDRLKPAVALMAHMDTVWGSPGGGDDSVGVASILEILRAIKARGTPERDIVVVLTDGEEIGLSGASAFWPSDGLSDHVGVVINLEARGAGGRATMFETGDLNGDMIRLMAANVRHPVANSMSVMAYRLMPNSTDFTIARDKGLPGFNFAIMGRPEYYHSPRATADRLDPRSLQDMGDQVLDLASALATAKALPDEAADAVFFDVAGRGIIAYPAGTGWLVLLIAAAGLGGAVAGIARARLLSLPAIGLGLLGLIWLLAHGLLLLTVLNLVSGSTHPNYYDRLAALPRLEAQALLASLAALVGWLGWRRWPRRVLGIVPGVVLAILGWALGGSHELILFAAVAGMVAGWFAPSAGIPRWSGWIAGIGLLLLVAVIMQAKAPMAAWIFAWPAMVLALAAVPIAWGDAMFAKPWSWAIAAMALAIVLAPLIPLAHLAFLGIGGPMPQVMLAFLLLVAVAVWPLGRIEAPGRGAWLIAGALFVAALAIAVQVRTDPIAPTIPAYSLDK</sequence>
<feature type="transmembrane region" description="Helical" evidence="10">
    <location>
        <begin position="485"/>
        <end position="502"/>
    </location>
</feature>